<comment type="caution">
    <text evidence="8">The sequence shown here is derived from an EMBL/GenBank/DDBJ whole genome shotgun (WGS) entry which is preliminary data.</text>
</comment>
<dbReference type="PROSITE" id="PS51671">
    <property type="entry name" value="ACT"/>
    <property type="match status" value="1"/>
</dbReference>
<dbReference type="InterPro" id="IPR027271">
    <property type="entry name" value="Acetolactate_synth/TF_NikR_C"/>
</dbReference>
<dbReference type="NCBIfam" id="NF008864">
    <property type="entry name" value="PRK11895.1"/>
    <property type="match status" value="1"/>
</dbReference>
<evidence type="ECO:0000313" key="8">
    <source>
        <dbReference type="EMBL" id="KKO11295.1"/>
    </source>
</evidence>
<comment type="similarity">
    <text evidence="3">Belongs to the acetolactate synthase small subunit family.</text>
</comment>
<dbReference type="InterPro" id="IPR002912">
    <property type="entry name" value="ACT_dom"/>
</dbReference>
<feature type="domain" description="ACT" evidence="7">
    <location>
        <begin position="4"/>
        <end position="78"/>
    </location>
</feature>
<dbReference type="GO" id="GO:1990610">
    <property type="term" value="F:acetolactate synthase regulator activity"/>
    <property type="evidence" value="ECO:0007669"/>
    <property type="project" value="InterPro"/>
</dbReference>
<feature type="compositionally biased region" description="Basic residues" evidence="6">
    <location>
        <begin position="172"/>
        <end position="193"/>
    </location>
</feature>
<organism evidence="8">
    <name type="scientific">marine sediment metagenome</name>
    <dbReference type="NCBI Taxonomy" id="412755"/>
    <lineage>
        <taxon>unclassified sequences</taxon>
        <taxon>metagenomes</taxon>
        <taxon>ecological metagenomes</taxon>
    </lineage>
</organism>
<dbReference type="PANTHER" id="PTHR30239:SF0">
    <property type="entry name" value="ACETOLACTATE SYNTHASE SMALL SUBUNIT 1, CHLOROPLASTIC"/>
    <property type="match status" value="1"/>
</dbReference>
<dbReference type="InterPro" id="IPR045865">
    <property type="entry name" value="ACT-like_dom_sf"/>
</dbReference>
<dbReference type="PANTHER" id="PTHR30239">
    <property type="entry name" value="ACETOLACTATE SYNTHASE SMALL SUBUNIT"/>
    <property type="match status" value="1"/>
</dbReference>
<name>A0A0F9W4P3_9ZZZZ</name>
<dbReference type="Gene3D" id="3.30.70.260">
    <property type="match status" value="1"/>
</dbReference>
<evidence type="ECO:0000256" key="6">
    <source>
        <dbReference type="SAM" id="MobiDB-lite"/>
    </source>
</evidence>
<gene>
    <name evidence="8" type="ORF">LCGC14_0017750</name>
</gene>
<dbReference type="AlphaFoldDB" id="A0A0F9W4P3"/>
<dbReference type="Pfam" id="PF22629">
    <property type="entry name" value="ACT_AHAS_ss"/>
    <property type="match status" value="1"/>
</dbReference>
<evidence type="ECO:0000256" key="4">
    <source>
        <dbReference type="ARBA" id="ARBA00022605"/>
    </source>
</evidence>
<dbReference type="FunFam" id="3.30.70.260:FF:000001">
    <property type="entry name" value="Acetolactate synthase, small subunit"/>
    <property type="match status" value="1"/>
</dbReference>
<dbReference type="EMBL" id="LAZR01000003">
    <property type="protein sequence ID" value="KKO11295.1"/>
    <property type="molecule type" value="Genomic_DNA"/>
</dbReference>
<dbReference type="InterPro" id="IPR039557">
    <property type="entry name" value="AHAS_ACT"/>
</dbReference>
<protein>
    <recommendedName>
        <fullName evidence="7">ACT domain-containing protein</fullName>
    </recommendedName>
</protein>
<dbReference type="InterPro" id="IPR004789">
    <property type="entry name" value="Acetalactate_synth_ssu"/>
</dbReference>
<dbReference type="InterPro" id="IPR054480">
    <property type="entry name" value="AHAS_small-like_ACT"/>
</dbReference>
<dbReference type="FunFam" id="3.30.70.1150:FF:000001">
    <property type="entry name" value="Acetolactate synthase small subunit"/>
    <property type="match status" value="1"/>
</dbReference>
<accession>A0A0F9W4P3</accession>
<dbReference type="Gene3D" id="3.30.70.1150">
    <property type="entry name" value="ACT-like. Chain A, domain 2"/>
    <property type="match status" value="1"/>
</dbReference>
<keyword evidence="4" id="KW-0028">Amino-acid biosynthesis</keyword>
<reference evidence="8" key="1">
    <citation type="journal article" date="2015" name="Nature">
        <title>Complex archaea that bridge the gap between prokaryotes and eukaryotes.</title>
        <authorList>
            <person name="Spang A."/>
            <person name="Saw J.H."/>
            <person name="Jorgensen S.L."/>
            <person name="Zaremba-Niedzwiedzka K."/>
            <person name="Martijn J."/>
            <person name="Lind A.E."/>
            <person name="van Eijk R."/>
            <person name="Schleper C."/>
            <person name="Guy L."/>
            <person name="Ettema T.J."/>
        </authorList>
    </citation>
    <scope>NUCLEOTIDE SEQUENCE</scope>
</reference>
<dbReference type="NCBIfam" id="TIGR00119">
    <property type="entry name" value="acolac_sm"/>
    <property type="match status" value="1"/>
</dbReference>
<dbReference type="GO" id="GO:0003984">
    <property type="term" value="F:acetolactate synthase activity"/>
    <property type="evidence" value="ECO:0007669"/>
    <property type="project" value="TreeGrafter"/>
</dbReference>
<dbReference type="UniPathway" id="UPA00047">
    <property type="reaction ID" value="UER00055"/>
</dbReference>
<comment type="pathway">
    <text evidence="1">Amino-acid biosynthesis; L-isoleucine biosynthesis; L-isoleucine from 2-oxobutanoate: step 1/4.</text>
</comment>
<dbReference type="UniPathway" id="UPA00049">
    <property type="reaction ID" value="UER00059"/>
</dbReference>
<dbReference type="SUPFAM" id="SSF55021">
    <property type="entry name" value="ACT-like"/>
    <property type="match status" value="2"/>
</dbReference>
<evidence type="ECO:0000256" key="3">
    <source>
        <dbReference type="ARBA" id="ARBA00006341"/>
    </source>
</evidence>
<dbReference type="GO" id="GO:0005829">
    <property type="term" value="C:cytosol"/>
    <property type="evidence" value="ECO:0007669"/>
    <property type="project" value="TreeGrafter"/>
</dbReference>
<dbReference type="GO" id="GO:0009099">
    <property type="term" value="P:L-valine biosynthetic process"/>
    <property type="evidence" value="ECO:0007669"/>
    <property type="project" value="UniProtKB-UniPathway"/>
</dbReference>
<evidence type="ECO:0000256" key="1">
    <source>
        <dbReference type="ARBA" id="ARBA00004974"/>
    </source>
</evidence>
<sequence>MKHVISALVQNQPGVLSHISGMFSARGFNIDSLVVGRTEDPSLSRMTIAVLGDDRVLEQAVKQLAKLVCVVDVTDYKDVPCVNRDLMMVRVAAPESTRGRVLELVNLFRGRAVDISHDSIIVELAGPESKIEAFIEMTRPYGIIELARTGILSMPRGLHRPKTHESSAAAKSKAKRARRSPAKRRIKKTARRR</sequence>
<evidence type="ECO:0000256" key="5">
    <source>
        <dbReference type="ARBA" id="ARBA00023304"/>
    </source>
</evidence>
<evidence type="ECO:0000259" key="7">
    <source>
        <dbReference type="PROSITE" id="PS51671"/>
    </source>
</evidence>
<keyword evidence="5" id="KW-0100">Branched-chain amino acid biosynthesis</keyword>
<dbReference type="GO" id="GO:0009097">
    <property type="term" value="P:isoleucine biosynthetic process"/>
    <property type="evidence" value="ECO:0007669"/>
    <property type="project" value="UniProtKB-UniPathway"/>
</dbReference>
<comment type="pathway">
    <text evidence="2">Amino-acid biosynthesis; L-valine biosynthesis; L-valine from pyruvate: step 1/4.</text>
</comment>
<feature type="region of interest" description="Disordered" evidence="6">
    <location>
        <begin position="155"/>
        <end position="193"/>
    </location>
</feature>
<dbReference type="CDD" id="cd04878">
    <property type="entry name" value="ACT_AHAS"/>
    <property type="match status" value="1"/>
</dbReference>
<proteinExistence type="inferred from homology"/>
<dbReference type="InterPro" id="IPR019455">
    <property type="entry name" value="Acetolactate_synth_ssu_C"/>
</dbReference>
<dbReference type="Pfam" id="PF10369">
    <property type="entry name" value="ALS_ss_C"/>
    <property type="match status" value="1"/>
</dbReference>
<evidence type="ECO:0000256" key="2">
    <source>
        <dbReference type="ARBA" id="ARBA00005025"/>
    </source>
</evidence>